<protein>
    <submittedName>
        <fullName evidence="2">SGNH/GDSL hydrolase family protein</fullName>
        <ecNumber evidence="2">3.1.-.-</ecNumber>
    </submittedName>
</protein>
<dbReference type="PANTHER" id="PTHR30383">
    <property type="entry name" value="THIOESTERASE 1/PROTEASE 1/LYSOPHOSPHOLIPASE L1"/>
    <property type="match status" value="1"/>
</dbReference>
<evidence type="ECO:0000313" key="3">
    <source>
        <dbReference type="Proteomes" id="UP001595387"/>
    </source>
</evidence>
<reference evidence="3" key="1">
    <citation type="journal article" date="2019" name="Int. J. Syst. Evol. Microbiol.">
        <title>The Global Catalogue of Microorganisms (GCM) 10K type strain sequencing project: providing services to taxonomists for standard genome sequencing and annotation.</title>
        <authorList>
            <consortium name="The Broad Institute Genomics Platform"/>
            <consortium name="The Broad Institute Genome Sequencing Center for Infectious Disease"/>
            <person name="Wu L."/>
            <person name="Ma J."/>
        </authorList>
    </citation>
    <scope>NUCLEOTIDE SEQUENCE [LARGE SCALE GENOMIC DNA]</scope>
    <source>
        <strain evidence="3">KCTC 13193</strain>
    </source>
</reference>
<organism evidence="2 3">
    <name type="scientific">Virgibacillus sediminis</name>
    <dbReference type="NCBI Taxonomy" id="202260"/>
    <lineage>
        <taxon>Bacteria</taxon>
        <taxon>Bacillati</taxon>
        <taxon>Bacillota</taxon>
        <taxon>Bacilli</taxon>
        <taxon>Bacillales</taxon>
        <taxon>Bacillaceae</taxon>
        <taxon>Virgibacillus</taxon>
    </lineage>
</organism>
<accession>A0ABV7A3V4</accession>
<dbReference type="PANTHER" id="PTHR30383:SF5">
    <property type="entry name" value="SGNH HYDROLASE-TYPE ESTERASE DOMAIN-CONTAINING PROTEIN"/>
    <property type="match status" value="1"/>
</dbReference>
<dbReference type="GO" id="GO:0016787">
    <property type="term" value="F:hydrolase activity"/>
    <property type="evidence" value="ECO:0007669"/>
    <property type="project" value="UniProtKB-KW"/>
</dbReference>
<dbReference type="Pfam" id="PF13472">
    <property type="entry name" value="Lipase_GDSL_2"/>
    <property type="match status" value="1"/>
</dbReference>
<dbReference type="EMBL" id="JBHRRZ010000009">
    <property type="protein sequence ID" value="MFC2947757.1"/>
    <property type="molecule type" value="Genomic_DNA"/>
</dbReference>
<comment type="caution">
    <text evidence="2">The sequence shown here is derived from an EMBL/GenBank/DDBJ whole genome shotgun (WGS) entry which is preliminary data.</text>
</comment>
<dbReference type="InterPro" id="IPR036514">
    <property type="entry name" value="SGNH_hydro_sf"/>
</dbReference>
<proteinExistence type="predicted"/>
<evidence type="ECO:0000313" key="2">
    <source>
        <dbReference type="EMBL" id="MFC2947757.1"/>
    </source>
</evidence>
<sequence>MTAKRVVFIGDSITDAGRRTDPDQIGTGYVQLVHDYLLTSYPDKDWEILNRGVGGDRIIDLRERWQEDVLDLKPDVLSISIGINDVWRQLDEPNIEHVTPEQFEQIYGELLGKVKEETDAKIILMEPTVIEEDPFATGNEKLKPYVDAVQRTAEKFDTVLVPTHDAFIHYLGAENGEKLTTDGVHMNQLGNMLMATTWIKAVKEFIM</sequence>
<feature type="domain" description="SGNH hydrolase-type esterase" evidence="1">
    <location>
        <begin position="8"/>
        <end position="191"/>
    </location>
</feature>
<dbReference type="InterPro" id="IPR013830">
    <property type="entry name" value="SGNH_hydro"/>
</dbReference>
<keyword evidence="3" id="KW-1185">Reference proteome</keyword>
<dbReference type="Gene3D" id="3.40.50.1110">
    <property type="entry name" value="SGNH hydrolase"/>
    <property type="match status" value="1"/>
</dbReference>
<dbReference type="PROSITE" id="PS01098">
    <property type="entry name" value="LIPASE_GDSL_SER"/>
    <property type="match status" value="1"/>
</dbReference>
<dbReference type="EC" id="3.1.-.-" evidence="2"/>
<dbReference type="CDD" id="cd01834">
    <property type="entry name" value="SGNH_hydrolase_like_2"/>
    <property type="match status" value="1"/>
</dbReference>
<keyword evidence="2" id="KW-0378">Hydrolase</keyword>
<gene>
    <name evidence="2" type="ORF">ACFODW_05250</name>
</gene>
<evidence type="ECO:0000259" key="1">
    <source>
        <dbReference type="Pfam" id="PF13472"/>
    </source>
</evidence>
<dbReference type="InterPro" id="IPR008265">
    <property type="entry name" value="Lipase_GDSL_AS"/>
</dbReference>
<name>A0ABV7A3V4_9BACI</name>
<dbReference type="Proteomes" id="UP001595387">
    <property type="component" value="Unassembled WGS sequence"/>
</dbReference>
<dbReference type="InterPro" id="IPR051532">
    <property type="entry name" value="Ester_Hydrolysis_Enzymes"/>
</dbReference>
<dbReference type="SUPFAM" id="SSF52266">
    <property type="entry name" value="SGNH hydrolase"/>
    <property type="match status" value="1"/>
</dbReference>
<dbReference type="RefSeq" id="WP_390303987.1">
    <property type="nucleotide sequence ID" value="NZ_JBHRRZ010000009.1"/>
</dbReference>